<protein>
    <submittedName>
        <fullName evidence="1">Uncharacterized protein</fullName>
    </submittedName>
</protein>
<dbReference type="EMBL" id="UYRV01023247">
    <property type="protein sequence ID" value="VDK73267.1"/>
    <property type="molecule type" value="Genomic_DNA"/>
</dbReference>
<organism evidence="1 2">
    <name type="scientific">Cylicostephanus goldi</name>
    <name type="common">Nematode worm</name>
    <dbReference type="NCBI Taxonomy" id="71465"/>
    <lineage>
        <taxon>Eukaryota</taxon>
        <taxon>Metazoa</taxon>
        <taxon>Ecdysozoa</taxon>
        <taxon>Nematoda</taxon>
        <taxon>Chromadorea</taxon>
        <taxon>Rhabditida</taxon>
        <taxon>Rhabditina</taxon>
        <taxon>Rhabditomorpha</taxon>
        <taxon>Strongyloidea</taxon>
        <taxon>Strongylidae</taxon>
        <taxon>Cylicostephanus</taxon>
    </lineage>
</organism>
<dbReference type="AlphaFoldDB" id="A0A3P6SLT4"/>
<evidence type="ECO:0000313" key="1">
    <source>
        <dbReference type="EMBL" id="VDK73267.1"/>
    </source>
</evidence>
<dbReference type="Proteomes" id="UP000271889">
    <property type="component" value="Unassembled WGS sequence"/>
</dbReference>
<proteinExistence type="predicted"/>
<name>A0A3P6SLT4_CYLGO</name>
<keyword evidence="2" id="KW-1185">Reference proteome</keyword>
<evidence type="ECO:0000313" key="2">
    <source>
        <dbReference type="Proteomes" id="UP000271889"/>
    </source>
</evidence>
<reference evidence="1 2" key="1">
    <citation type="submission" date="2018-11" db="EMBL/GenBank/DDBJ databases">
        <authorList>
            <consortium name="Pathogen Informatics"/>
        </authorList>
    </citation>
    <scope>NUCLEOTIDE SEQUENCE [LARGE SCALE GENOMIC DNA]</scope>
</reference>
<sequence>MKDLVLRVFILLSPPLMRKPLAEAILASRRKLSITISAM</sequence>
<accession>A0A3P6SLT4</accession>
<gene>
    <name evidence="1" type="ORF">CGOC_LOCUS6922</name>
</gene>